<evidence type="ECO:0000313" key="8">
    <source>
        <dbReference type="EMBL" id="WDH75307.1"/>
    </source>
</evidence>
<evidence type="ECO:0000256" key="5">
    <source>
        <dbReference type="ARBA" id="ARBA00023163"/>
    </source>
</evidence>
<keyword evidence="9" id="KW-1185">Reference proteome</keyword>
<dbReference type="SUPFAM" id="SSF46785">
    <property type="entry name" value="Winged helix' DNA-binding domain"/>
    <property type="match status" value="1"/>
</dbReference>
<name>A0ABY7WWR3_9BACL</name>
<dbReference type="InterPro" id="IPR037171">
    <property type="entry name" value="NagB/RpiA_transferase-like"/>
</dbReference>
<dbReference type="PROSITE" id="PS51000">
    <property type="entry name" value="HTH_DEOR_2"/>
    <property type="match status" value="1"/>
</dbReference>
<organism evidence="8 9">
    <name type="scientific">Exiguobacterium marinum</name>
    <dbReference type="NCBI Taxonomy" id="273528"/>
    <lineage>
        <taxon>Bacteria</taxon>
        <taxon>Bacillati</taxon>
        <taxon>Bacillota</taxon>
        <taxon>Bacilli</taxon>
        <taxon>Bacillales</taxon>
        <taxon>Bacillales Family XII. Incertae Sedis</taxon>
        <taxon>Exiguobacterium</taxon>
    </lineage>
</organism>
<comment type="function">
    <text evidence="6">Repressor of the lactose catabolism operon. Galactose-6-phosphate is the inducer.</text>
</comment>
<keyword evidence="4 8" id="KW-0238">DNA-binding</keyword>
<dbReference type="Pfam" id="PF08220">
    <property type="entry name" value="HTH_DeoR"/>
    <property type="match status" value="1"/>
</dbReference>
<dbReference type="InterPro" id="IPR036390">
    <property type="entry name" value="WH_DNA-bd_sf"/>
</dbReference>
<dbReference type="Pfam" id="PF00455">
    <property type="entry name" value="DeoRC"/>
    <property type="match status" value="1"/>
</dbReference>
<dbReference type="PANTHER" id="PTHR30363:SF4">
    <property type="entry name" value="GLYCEROL-3-PHOSPHATE REGULON REPRESSOR"/>
    <property type="match status" value="1"/>
</dbReference>
<evidence type="ECO:0000256" key="3">
    <source>
        <dbReference type="ARBA" id="ARBA00023015"/>
    </source>
</evidence>
<evidence type="ECO:0000256" key="4">
    <source>
        <dbReference type="ARBA" id="ARBA00023125"/>
    </source>
</evidence>
<dbReference type="Proteomes" id="UP001213680">
    <property type="component" value="Chromosome"/>
</dbReference>
<dbReference type="InterPro" id="IPR014036">
    <property type="entry name" value="DeoR-like_C"/>
</dbReference>
<dbReference type="PRINTS" id="PR00037">
    <property type="entry name" value="HTHLACR"/>
</dbReference>
<feature type="domain" description="HTH deoR-type" evidence="7">
    <location>
        <begin position="3"/>
        <end position="58"/>
    </location>
</feature>
<dbReference type="InterPro" id="IPR018356">
    <property type="entry name" value="Tscrpt_reg_HTH_DeoR_CS"/>
</dbReference>
<evidence type="ECO:0000259" key="7">
    <source>
        <dbReference type="PROSITE" id="PS51000"/>
    </source>
</evidence>
<reference evidence="8 9" key="1">
    <citation type="submission" date="2023-02" db="EMBL/GenBank/DDBJ databases">
        <title>A bacterium isolated from plastisphere.</title>
        <authorList>
            <person name="Sun Y."/>
        </authorList>
    </citation>
    <scope>NUCLEOTIDE SEQUENCE [LARGE SCALE GENOMIC DNA]</scope>
    <source>
        <strain evidence="9">a-1</strain>
    </source>
</reference>
<dbReference type="SUPFAM" id="SSF100950">
    <property type="entry name" value="NagB/RpiA/CoA transferase-like"/>
    <property type="match status" value="1"/>
</dbReference>
<proteinExistence type="predicted"/>
<evidence type="ECO:0000256" key="1">
    <source>
        <dbReference type="ARBA" id="ARBA00021390"/>
    </source>
</evidence>
<evidence type="ECO:0000313" key="9">
    <source>
        <dbReference type="Proteomes" id="UP001213680"/>
    </source>
</evidence>
<evidence type="ECO:0000256" key="6">
    <source>
        <dbReference type="ARBA" id="ARBA00024937"/>
    </source>
</evidence>
<dbReference type="SMART" id="SM00420">
    <property type="entry name" value="HTH_DEOR"/>
    <property type="match status" value="1"/>
</dbReference>
<dbReference type="GO" id="GO:0003677">
    <property type="term" value="F:DNA binding"/>
    <property type="evidence" value="ECO:0007669"/>
    <property type="project" value="UniProtKB-KW"/>
</dbReference>
<keyword evidence="2" id="KW-0678">Repressor</keyword>
<dbReference type="PROSITE" id="PS00894">
    <property type="entry name" value="HTH_DEOR_1"/>
    <property type="match status" value="1"/>
</dbReference>
<dbReference type="PANTHER" id="PTHR30363">
    <property type="entry name" value="HTH-TYPE TRANSCRIPTIONAL REGULATOR SRLR-RELATED"/>
    <property type="match status" value="1"/>
</dbReference>
<dbReference type="EMBL" id="CP118099">
    <property type="protein sequence ID" value="WDH75307.1"/>
    <property type="molecule type" value="Genomic_DNA"/>
</dbReference>
<dbReference type="InterPro" id="IPR036388">
    <property type="entry name" value="WH-like_DNA-bd_sf"/>
</dbReference>
<gene>
    <name evidence="8" type="ORF">PTI97_10805</name>
</gene>
<dbReference type="Gene3D" id="1.10.10.10">
    <property type="entry name" value="Winged helix-like DNA-binding domain superfamily/Winged helix DNA-binding domain"/>
    <property type="match status" value="1"/>
</dbReference>
<dbReference type="InterPro" id="IPR001034">
    <property type="entry name" value="DeoR_HTH"/>
</dbReference>
<accession>A0ABY7WWR3</accession>
<keyword evidence="5" id="KW-0804">Transcription</keyword>
<sequence>MLKEQRWDRILELVDTKGVVKTTEVTELLGVTPMTARRDLQMLEELGRLERIHGGAKSLNMDRPLSYEELSHIEKKQLRSEEKRSIARKAAELIEENATVFIGPGTTNELIYEYIDVNARIFTNSFQVFERFKNDNRFELMLIGGRYRERTGAFVGSFTNDIMSRINVSLAFIGTNGVHNERITTANEEEGACQKIILDNAQMKYILCDSSKIGRVDLFDFYGLDHVDGLITDENISEATLHHYSSYTEVIVGKNEQQFV</sequence>
<dbReference type="InterPro" id="IPR050313">
    <property type="entry name" value="Carb_Metab_HTH_regulators"/>
</dbReference>
<keyword evidence="3" id="KW-0805">Transcription regulation</keyword>
<protein>
    <recommendedName>
        <fullName evidence="1">Lactose phosphotransferase system repressor</fullName>
    </recommendedName>
</protein>
<evidence type="ECO:0000256" key="2">
    <source>
        <dbReference type="ARBA" id="ARBA00022491"/>
    </source>
</evidence>
<dbReference type="RefSeq" id="WP_274356479.1">
    <property type="nucleotide sequence ID" value="NZ_CP118099.1"/>
</dbReference>
<dbReference type="SMART" id="SM01134">
    <property type="entry name" value="DeoRC"/>
    <property type="match status" value="1"/>
</dbReference>
<dbReference type="Gene3D" id="3.40.50.1360">
    <property type="match status" value="1"/>
</dbReference>